<reference evidence="2 3" key="1">
    <citation type="submission" date="2019-06" db="EMBL/GenBank/DDBJ databases">
        <title>A chromosomal-level reference genome of Carpinus fangiana (Coryloideae, Betulaceae).</title>
        <authorList>
            <person name="Yang X."/>
            <person name="Wang Z."/>
            <person name="Zhang L."/>
            <person name="Hao G."/>
            <person name="Liu J."/>
            <person name="Yang Y."/>
        </authorList>
    </citation>
    <scope>NUCLEOTIDE SEQUENCE [LARGE SCALE GENOMIC DNA]</scope>
    <source>
        <strain evidence="2">Cfa_2016G</strain>
        <tissue evidence="2">Leaf</tissue>
    </source>
</reference>
<accession>A0A660KXR9</accession>
<keyword evidence="3" id="KW-1185">Reference proteome</keyword>
<evidence type="ECO:0000313" key="3">
    <source>
        <dbReference type="Proteomes" id="UP000327013"/>
    </source>
</evidence>
<feature type="compositionally biased region" description="Polar residues" evidence="1">
    <location>
        <begin position="43"/>
        <end position="59"/>
    </location>
</feature>
<sequence>MEGAEAKLIMLQLSLPTQAPVHQANHSFPNRAAANHSMADMISSHNGKGSTRSAKSANPTILLDNLNREKKICSS</sequence>
<dbReference type="Proteomes" id="UP000327013">
    <property type="component" value="Chromosome 4"/>
</dbReference>
<gene>
    <name evidence="2" type="ORF">FH972_011551</name>
</gene>
<dbReference type="AlphaFoldDB" id="A0A660KXR9"/>
<evidence type="ECO:0000313" key="2">
    <source>
        <dbReference type="EMBL" id="KAE8039109.1"/>
    </source>
</evidence>
<proteinExistence type="predicted"/>
<protein>
    <submittedName>
        <fullName evidence="2">Uncharacterized protein</fullName>
    </submittedName>
</protein>
<organism evidence="2 3">
    <name type="scientific">Carpinus fangiana</name>
    <dbReference type="NCBI Taxonomy" id="176857"/>
    <lineage>
        <taxon>Eukaryota</taxon>
        <taxon>Viridiplantae</taxon>
        <taxon>Streptophyta</taxon>
        <taxon>Embryophyta</taxon>
        <taxon>Tracheophyta</taxon>
        <taxon>Spermatophyta</taxon>
        <taxon>Magnoliopsida</taxon>
        <taxon>eudicotyledons</taxon>
        <taxon>Gunneridae</taxon>
        <taxon>Pentapetalae</taxon>
        <taxon>rosids</taxon>
        <taxon>fabids</taxon>
        <taxon>Fagales</taxon>
        <taxon>Betulaceae</taxon>
        <taxon>Carpinus</taxon>
    </lineage>
</organism>
<feature type="region of interest" description="Disordered" evidence="1">
    <location>
        <begin position="41"/>
        <end position="62"/>
    </location>
</feature>
<evidence type="ECO:0000256" key="1">
    <source>
        <dbReference type="SAM" id="MobiDB-lite"/>
    </source>
</evidence>
<name>A0A660KXR9_9ROSI</name>
<dbReference type="EMBL" id="CM017324">
    <property type="protein sequence ID" value="KAE8039109.1"/>
    <property type="molecule type" value="Genomic_DNA"/>
</dbReference>